<keyword evidence="1 2" id="KW-1015">Disulfide bond</keyword>
<evidence type="ECO:0000256" key="2">
    <source>
        <dbReference type="PROSITE-ProRule" id="PRU00196"/>
    </source>
</evidence>
<dbReference type="EMBL" id="JAAWVQ010097323">
    <property type="protein sequence ID" value="MBN3280255.1"/>
    <property type="molecule type" value="Genomic_DNA"/>
</dbReference>
<dbReference type="InterPro" id="IPR036772">
    <property type="entry name" value="SRCR-like_dom_sf"/>
</dbReference>
<dbReference type="InterPro" id="IPR001190">
    <property type="entry name" value="SRCR"/>
</dbReference>
<reference evidence="4" key="1">
    <citation type="journal article" date="2021" name="Cell">
        <title>Tracing the genetic footprints of vertebrate landing in non-teleost ray-finned fishes.</title>
        <authorList>
            <person name="Bi X."/>
            <person name="Wang K."/>
            <person name="Yang L."/>
            <person name="Pan H."/>
            <person name="Jiang H."/>
            <person name="Wei Q."/>
            <person name="Fang M."/>
            <person name="Yu H."/>
            <person name="Zhu C."/>
            <person name="Cai Y."/>
            <person name="He Y."/>
            <person name="Gan X."/>
            <person name="Zeng H."/>
            <person name="Yu D."/>
            <person name="Zhu Y."/>
            <person name="Jiang H."/>
            <person name="Qiu Q."/>
            <person name="Yang H."/>
            <person name="Zhang Y.E."/>
            <person name="Wang W."/>
            <person name="Zhu M."/>
            <person name="He S."/>
            <person name="Zhang G."/>
        </authorList>
    </citation>
    <scope>NUCLEOTIDE SEQUENCE</scope>
    <source>
        <strain evidence="4">Pddl_001</strain>
    </source>
</reference>
<evidence type="ECO:0000259" key="3">
    <source>
        <dbReference type="PROSITE" id="PS50287"/>
    </source>
</evidence>
<feature type="non-terminal residue" evidence="4">
    <location>
        <position position="155"/>
    </location>
</feature>
<comment type="caution">
    <text evidence="4">The sequence shown here is derived from an EMBL/GenBank/DDBJ whole genome shotgun (WGS) entry which is preliminary data.</text>
</comment>
<dbReference type="Gene3D" id="3.10.250.10">
    <property type="entry name" value="SRCR-like domain"/>
    <property type="match status" value="1"/>
</dbReference>
<sequence>DVRIRAILVSYRKRVPVTEGYVEVKDGGRWRQICDENWSQLSSRVVCGMFGFPGERKFNTRVYKICLDRIRHHPAVQTQMMFARRRKHSYWDYSVNCTGNEAHLSNCKMGQSVVQKNSSCVGGMPVVVSCIPGRAFAPSSMTGFKKAFRQEVGPQ</sequence>
<evidence type="ECO:0000313" key="4">
    <source>
        <dbReference type="EMBL" id="MBN3280255.1"/>
    </source>
</evidence>
<dbReference type="InterPro" id="IPR050912">
    <property type="entry name" value="LOX-like_protein"/>
</dbReference>
<feature type="non-terminal residue" evidence="4">
    <location>
        <position position="1"/>
    </location>
</feature>
<dbReference type="Proteomes" id="UP001166093">
    <property type="component" value="Unassembled WGS sequence"/>
</dbReference>
<proteinExistence type="predicted"/>
<organism evidence="4 5">
    <name type="scientific">Polyodon spathula</name>
    <name type="common">North American paddlefish</name>
    <name type="synonym">Squalus spathula</name>
    <dbReference type="NCBI Taxonomy" id="7913"/>
    <lineage>
        <taxon>Eukaryota</taxon>
        <taxon>Metazoa</taxon>
        <taxon>Chordata</taxon>
        <taxon>Craniata</taxon>
        <taxon>Vertebrata</taxon>
        <taxon>Euteleostomi</taxon>
        <taxon>Actinopterygii</taxon>
        <taxon>Chondrostei</taxon>
        <taxon>Acipenseriformes</taxon>
        <taxon>Polyodontidae</taxon>
        <taxon>Polyodon</taxon>
    </lineage>
</organism>
<dbReference type="Pfam" id="PF00530">
    <property type="entry name" value="SRCR"/>
    <property type="match status" value="1"/>
</dbReference>
<evidence type="ECO:0000313" key="5">
    <source>
        <dbReference type="Proteomes" id="UP001166093"/>
    </source>
</evidence>
<gene>
    <name evidence="4" type="primary">Loxl2b_2</name>
    <name evidence="4" type="ORF">GTO93_0017571</name>
</gene>
<name>A0ABS2Y1A2_POLSP</name>
<protein>
    <submittedName>
        <fullName evidence="4">LOL2B oxidase</fullName>
    </submittedName>
</protein>
<accession>A0ABS2Y1A2</accession>
<dbReference type="SUPFAM" id="SSF56487">
    <property type="entry name" value="SRCR-like"/>
    <property type="match status" value="1"/>
</dbReference>
<comment type="caution">
    <text evidence="2">Lacks conserved residue(s) required for the propagation of feature annotation.</text>
</comment>
<dbReference type="PANTHER" id="PTHR45817:SF1">
    <property type="entry name" value="LYSYL OXIDASE HOMOLOG 2"/>
    <property type="match status" value="1"/>
</dbReference>
<dbReference type="SMART" id="SM00202">
    <property type="entry name" value="SR"/>
    <property type="match status" value="1"/>
</dbReference>
<evidence type="ECO:0000256" key="1">
    <source>
        <dbReference type="ARBA" id="ARBA00023157"/>
    </source>
</evidence>
<keyword evidence="5" id="KW-1185">Reference proteome</keyword>
<dbReference type="PROSITE" id="PS50287">
    <property type="entry name" value="SRCR_2"/>
    <property type="match status" value="1"/>
</dbReference>
<feature type="disulfide bond" evidence="2">
    <location>
        <begin position="97"/>
        <end position="107"/>
    </location>
</feature>
<dbReference type="PANTHER" id="PTHR45817">
    <property type="entry name" value="LYSYL OXIDASE-LIKE-RELATED"/>
    <property type="match status" value="1"/>
</dbReference>
<feature type="domain" description="SRCR" evidence="3">
    <location>
        <begin position="4"/>
        <end position="131"/>
    </location>
</feature>